<gene>
    <name evidence="2" type="ORF">AVDCRST_MAG45-1755</name>
</gene>
<dbReference type="GO" id="GO:0050660">
    <property type="term" value="F:flavin adenine dinucleotide binding"/>
    <property type="evidence" value="ECO:0007669"/>
    <property type="project" value="TreeGrafter"/>
</dbReference>
<dbReference type="SUPFAM" id="SSF51905">
    <property type="entry name" value="FAD/NAD(P)-binding domain"/>
    <property type="match status" value="1"/>
</dbReference>
<protein>
    <recommendedName>
        <fullName evidence="3">Monooxygenase</fullName>
    </recommendedName>
</protein>
<organism evidence="2">
    <name type="scientific">uncultured Solirubrobacterales bacterium</name>
    <dbReference type="NCBI Taxonomy" id="768556"/>
    <lineage>
        <taxon>Bacteria</taxon>
        <taxon>Bacillati</taxon>
        <taxon>Actinomycetota</taxon>
        <taxon>Thermoleophilia</taxon>
        <taxon>Solirubrobacterales</taxon>
        <taxon>environmental samples</taxon>
    </lineage>
</organism>
<evidence type="ECO:0000313" key="2">
    <source>
        <dbReference type="EMBL" id="CAA9508585.1"/>
    </source>
</evidence>
<dbReference type="InterPro" id="IPR050982">
    <property type="entry name" value="Auxin_biosynth/cation_transpt"/>
</dbReference>
<name>A0A6J4SYH4_9ACTN</name>
<dbReference type="AlphaFoldDB" id="A0A6J4SYH4"/>
<dbReference type="GO" id="GO:0004497">
    <property type="term" value="F:monooxygenase activity"/>
    <property type="evidence" value="ECO:0007669"/>
    <property type="project" value="TreeGrafter"/>
</dbReference>
<dbReference type="GO" id="GO:0005829">
    <property type="term" value="C:cytosol"/>
    <property type="evidence" value="ECO:0007669"/>
    <property type="project" value="TreeGrafter"/>
</dbReference>
<dbReference type="EMBL" id="CADCVU010000149">
    <property type="protein sequence ID" value="CAA9508585.1"/>
    <property type="molecule type" value="Genomic_DNA"/>
</dbReference>
<feature type="non-terminal residue" evidence="2">
    <location>
        <position position="226"/>
    </location>
</feature>
<sequence>MTLAPDPPVSRVAAVAEPDALVIGAGPAGLAAAAMLGKAGLSCVVVDRSPQIGQSWRDRYERLRLNSVRWMSGLPGYPIERALGRWVTRDDYVAYLERYAERYAIDVASETRVERIDREGDRWRLQTSAGDLHAPIVVVATGWDNVPKTPPWPGSDDFGGELLHASAYRDAAPFRGRDVLVAGIGSSGGEIAVDLLEGGAARVALACRTPPNIFPRQWLGFPISAA</sequence>
<evidence type="ECO:0000256" key="1">
    <source>
        <dbReference type="ARBA" id="ARBA00023002"/>
    </source>
</evidence>
<keyword evidence="1" id="KW-0560">Oxidoreductase</keyword>
<dbReference type="PANTHER" id="PTHR43539:SF78">
    <property type="entry name" value="FLAVIN-CONTAINING MONOOXYGENASE"/>
    <property type="match status" value="1"/>
</dbReference>
<dbReference type="Gene3D" id="3.50.50.60">
    <property type="entry name" value="FAD/NAD(P)-binding domain"/>
    <property type="match status" value="1"/>
</dbReference>
<accession>A0A6J4SYH4</accession>
<dbReference type="PRINTS" id="PR00469">
    <property type="entry name" value="PNDRDTASEII"/>
</dbReference>
<proteinExistence type="predicted"/>
<dbReference type="PRINTS" id="PR00368">
    <property type="entry name" value="FADPNR"/>
</dbReference>
<evidence type="ECO:0008006" key="3">
    <source>
        <dbReference type="Google" id="ProtNLM"/>
    </source>
</evidence>
<dbReference type="Pfam" id="PF13738">
    <property type="entry name" value="Pyr_redox_3"/>
    <property type="match status" value="1"/>
</dbReference>
<dbReference type="PANTHER" id="PTHR43539">
    <property type="entry name" value="FLAVIN-BINDING MONOOXYGENASE-LIKE PROTEIN (AFU_ORTHOLOGUE AFUA_4G09220)"/>
    <property type="match status" value="1"/>
</dbReference>
<dbReference type="InterPro" id="IPR036188">
    <property type="entry name" value="FAD/NAD-bd_sf"/>
</dbReference>
<reference evidence="2" key="1">
    <citation type="submission" date="2020-02" db="EMBL/GenBank/DDBJ databases">
        <authorList>
            <person name="Meier V. D."/>
        </authorList>
    </citation>
    <scope>NUCLEOTIDE SEQUENCE</scope>
    <source>
        <strain evidence="2">AVDCRST_MAG45</strain>
    </source>
</reference>